<feature type="region of interest" description="Disordered" evidence="1">
    <location>
        <begin position="1"/>
        <end position="61"/>
    </location>
</feature>
<name>A0A1G7A7M5_9ACTN</name>
<reference evidence="2 3" key="1">
    <citation type="submission" date="2016-10" db="EMBL/GenBank/DDBJ databases">
        <authorList>
            <person name="de Groot N.N."/>
        </authorList>
    </citation>
    <scope>NUCLEOTIDE SEQUENCE [LARGE SCALE GENOMIC DNA]</scope>
    <source>
        <strain evidence="2 3">CGMCC 4.6858</strain>
    </source>
</reference>
<dbReference type="EMBL" id="FMZM01000015">
    <property type="protein sequence ID" value="SDE10819.1"/>
    <property type="molecule type" value="Genomic_DNA"/>
</dbReference>
<evidence type="ECO:0000313" key="3">
    <source>
        <dbReference type="Proteomes" id="UP000199034"/>
    </source>
</evidence>
<keyword evidence="3" id="KW-1185">Reference proteome</keyword>
<accession>A0A1G7A7M5</accession>
<proteinExistence type="predicted"/>
<dbReference type="STRING" id="1045774.SAMN05421872_11514"/>
<gene>
    <name evidence="2" type="ORF">SAMN05421872_11514</name>
</gene>
<dbReference type="Proteomes" id="UP000199034">
    <property type="component" value="Unassembled WGS sequence"/>
</dbReference>
<organism evidence="2 3">
    <name type="scientific">Nocardioides lianchengensis</name>
    <dbReference type="NCBI Taxonomy" id="1045774"/>
    <lineage>
        <taxon>Bacteria</taxon>
        <taxon>Bacillati</taxon>
        <taxon>Actinomycetota</taxon>
        <taxon>Actinomycetes</taxon>
        <taxon>Propionibacteriales</taxon>
        <taxon>Nocardioidaceae</taxon>
        <taxon>Nocardioides</taxon>
    </lineage>
</organism>
<evidence type="ECO:0000313" key="2">
    <source>
        <dbReference type="EMBL" id="SDE10819.1"/>
    </source>
</evidence>
<protein>
    <submittedName>
        <fullName evidence="2">Uncharacterized protein</fullName>
    </submittedName>
</protein>
<evidence type="ECO:0000256" key="1">
    <source>
        <dbReference type="SAM" id="MobiDB-lite"/>
    </source>
</evidence>
<dbReference type="AlphaFoldDB" id="A0A1G7A7M5"/>
<sequence>MTGYPEGMSDDPRKTSTQGDPDLDAEREEIGALQDRLDAESDEDGLGAEAGTAEENGISQG</sequence>